<dbReference type="AlphaFoldDB" id="A0A161JN48"/>
<name>A0A161JN48_9HYPH</name>
<dbReference type="Proteomes" id="UP000218288">
    <property type="component" value="Plasmid pMPPM02"/>
</dbReference>
<geneLocation type="plasmid" evidence="2">
    <name>pmppm02 dna</name>
</geneLocation>
<dbReference type="EMBL" id="AP014811">
    <property type="protein sequence ID" value="BAU94118.1"/>
    <property type="molecule type" value="Genomic_DNA"/>
</dbReference>
<accession>A0A161JN48</accession>
<gene>
    <name evidence="1" type="ORF">MPPM_5513</name>
</gene>
<dbReference type="RefSeq" id="WP_041359196.1">
    <property type="nucleotide sequence ID" value="NZ_AP014811.1"/>
</dbReference>
<evidence type="ECO:0000313" key="2">
    <source>
        <dbReference type="Proteomes" id="UP000218288"/>
    </source>
</evidence>
<proteinExistence type="predicted"/>
<sequence>MPLESISLRKLLKIGFARPNRRQGALREIIRQDRARAAGPVDEGGDFYGPFWADAKAHVFGTRDLHEATTGRVADNRNRHRLYPLLREGFLGWWNPYRRGTNEPFRLGPVQRTRFEVLSLASTVKVDNILSIEDGLGGLHYVYPYFAEAPALGDEAAQLGLWLLGRALPDLPADRLRLLDVFRGQAFSIADTALQGDEEERFHRMYAGLIQERNTLRGPPG</sequence>
<reference evidence="1 2" key="1">
    <citation type="journal article" date="2016" name="Genome Announc.">
        <title>Complete Genome Sequence of Methylobacterium populi P-1M, Isolated from Pink-Pigmented Household Biofilm.</title>
        <authorList>
            <person name="Morohoshi T."/>
            <person name="Ikeda T."/>
        </authorList>
    </citation>
    <scope>NUCLEOTIDE SEQUENCE [LARGE SCALE GENOMIC DNA]</scope>
    <source>
        <strain evidence="1 2">P-1M</strain>
        <plasmid evidence="2">Plasmid pmppm02 dna</plasmid>
    </source>
</reference>
<dbReference type="GeneID" id="72992729"/>
<dbReference type="OrthoDB" id="7833521at2"/>
<protein>
    <submittedName>
        <fullName evidence="1">Uncharacterized protein</fullName>
    </submittedName>
</protein>
<keyword evidence="1" id="KW-0614">Plasmid</keyword>
<evidence type="ECO:0000313" key="1">
    <source>
        <dbReference type="EMBL" id="BAU94118.1"/>
    </source>
</evidence>
<organism evidence="1 2">
    <name type="scientific">Methylorubrum populi</name>
    <dbReference type="NCBI Taxonomy" id="223967"/>
    <lineage>
        <taxon>Bacteria</taxon>
        <taxon>Pseudomonadati</taxon>
        <taxon>Pseudomonadota</taxon>
        <taxon>Alphaproteobacteria</taxon>
        <taxon>Hyphomicrobiales</taxon>
        <taxon>Methylobacteriaceae</taxon>
        <taxon>Methylorubrum</taxon>
    </lineage>
</organism>